<evidence type="ECO:0000256" key="1">
    <source>
        <dbReference type="ARBA" id="ARBA00023125"/>
    </source>
</evidence>
<evidence type="ECO:0000259" key="7">
    <source>
        <dbReference type="PROSITE" id="PS50071"/>
    </source>
</evidence>
<keyword evidence="1 4" id="KW-0238">DNA-binding</keyword>
<keyword evidence="2 4" id="KW-0371">Homeobox</keyword>
<feature type="domain" description="Homeobox" evidence="7">
    <location>
        <begin position="94"/>
        <end position="154"/>
    </location>
</feature>
<dbReference type="Pfam" id="PF16878">
    <property type="entry name" value="SIX1_SD"/>
    <property type="match status" value="1"/>
</dbReference>
<dbReference type="KEGG" id="osn:115228701"/>
<dbReference type="InterPro" id="IPR031701">
    <property type="entry name" value="SIX1_SD"/>
</dbReference>
<dbReference type="CDD" id="cd00086">
    <property type="entry name" value="homeodomain"/>
    <property type="match status" value="1"/>
</dbReference>
<protein>
    <submittedName>
        <fullName evidence="9">Homeobox protein SIX2-like</fullName>
    </submittedName>
</protein>
<dbReference type="PANTHER" id="PTHR10390:SF44">
    <property type="entry name" value="SIX HOMEOBOX 4"/>
    <property type="match status" value="1"/>
</dbReference>
<evidence type="ECO:0000256" key="6">
    <source>
        <dbReference type="SAM" id="MobiDB-lite"/>
    </source>
</evidence>
<dbReference type="InterPro" id="IPR009057">
    <property type="entry name" value="Homeodomain-like_sf"/>
</dbReference>
<dbReference type="Proteomes" id="UP000515154">
    <property type="component" value="Unplaced"/>
</dbReference>
<feature type="compositionally biased region" description="Basic and acidic residues" evidence="6">
    <location>
        <begin position="169"/>
        <end position="183"/>
    </location>
</feature>
<dbReference type="PROSITE" id="PS50071">
    <property type="entry name" value="HOMEOBOX_2"/>
    <property type="match status" value="1"/>
</dbReference>
<proteinExistence type="predicted"/>
<dbReference type="GO" id="GO:0005667">
    <property type="term" value="C:transcription regulator complex"/>
    <property type="evidence" value="ECO:0007669"/>
    <property type="project" value="TreeGrafter"/>
</dbReference>
<dbReference type="GO" id="GO:0000978">
    <property type="term" value="F:RNA polymerase II cis-regulatory region sequence-specific DNA binding"/>
    <property type="evidence" value="ECO:0007669"/>
    <property type="project" value="TreeGrafter"/>
</dbReference>
<dbReference type="PRINTS" id="PR00031">
    <property type="entry name" value="HTHREPRESSR"/>
</dbReference>
<dbReference type="GO" id="GO:0005634">
    <property type="term" value="C:nucleus"/>
    <property type="evidence" value="ECO:0007669"/>
    <property type="project" value="UniProtKB-SubCell"/>
</dbReference>
<reference evidence="9" key="1">
    <citation type="submission" date="2025-08" db="UniProtKB">
        <authorList>
            <consortium name="RefSeq"/>
        </authorList>
    </citation>
    <scope>IDENTIFICATION</scope>
</reference>
<dbReference type="InterPro" id="IPR000047">
    <property type="entry name" value="HTH_motif"/>
</dbReference>
<sequence length="196" mass="23587">MPYMDCRVCSNYSHFSNREDLYHFEVIDKLFRENKFSQIRTYLSTNTFPCHIWNKLQKLWYESFYQELRSHGKELKAVAKFRLRKKYPPPRTVWNGEKLSYNLPQKSRNFLEAFFRNNEFASTDEKEEMAKAMGMTESQVSNWFKNKRQRKRTNERKGPSPNQNAGHNARFEEEREHVEHDVCQNDLDGSTIIKRG</sequence>
<comment type="subcellular location">
    <subcellularLocation>
        <location evidence="4 5">Nucleus</location>
    </subcellularLocation>
</comment>
<evidence type="ECO:0000313" key="9">
    <source>
        <dbReference type="RefSeq" id="XP_029655086.1"/>
    </source>
</evidence>
<dbReference type="GO" id="GO:0000981">
    <property type="term" value="F:DNA-binding transcription factor activity, RNA polymerase II-specific"/>
    <property type="evidence" value="ECO:0007669"/>
    <property type="project" value="InterPro"/>
</dbReference>
<keyword evidence="8" id="KW-1185">Reference proteome</keyword>
<dbReference type="RefSeq" id="XP_029655086.1">
    <property type="nucleotide sequence ID" value="XM_029799226.1"/>
</dbReference>
<feature type="DNA-binding region" description="Homeobox" evidence="4">
    <location>
        <begin position="96"/>
        <end position="155"/>
    </location>
</feature>
<dbReference type="PANTHER" id="PTHR10390">
    <property type="entry name" value="HOMEOBOX PROTEIN SIX"/>
    <property type="match status" value="1"/>
</dbReference>
<dbReference type="InterPro" id="IPR001356">
    <property type="entry name" value="HD"/>
</dbReference>
<dbReference type="SUPFAM" id="SSF46689">
    <property type="entry name" value="Homeodomain-like"/>
    <property type="match status" value="1"/>
</dbReference>
<evidence type="ECO:0000256" key="4">
    <source>
        <dbReference type="PROSITE-ProRule" id="PRU00108"/>
    </source>
</evidence>
<dbReference type="Gene3D" id="1.10.10.60">
    <property type="entry name" value="Homeodomain-like"/>
    <property type="match status" value="1"/>
</dbReference>
<evidence type="ECO:0000256" key="2">
    <source>
        <dbReference type="ARBA" id="ARBA00023155"/>
    </source>
</evidence>
<dbReference type="AlphaFoldDB" id="A0A6P7U2B5"/>
<accession>A0A6P7U2B5</accession>
<gene>
    <name evidence="9" type="primary">LOC115228701</name>
</gene>
<dbReference type="InterPro" id="IPR017970">
    <property type="entry name" value="Homeobox_CS"/>
</dbReference>
<evidence type="ECO:0000256" key="3">
    <source>
        <dbReference type="ARBA" id="ARBA00023242"/>
    </source>
</evidence>
<dbReference type="Pfam" id="PF00046">
    <property type="entry name" value="Homeodomain"/>
    <property type="match status" value="1"/>
</dbReference>
<evidence type="ECO:0000256" key="5">
    <source>
        <dbReference type="RuleBase" id="RU000682"/>
    </source>
</evidence>
<organism evidence="8 9">
    <name type="scientific">Octopus sinensis</name>
    <name type="common">East Asian common octopus</name>
    <dbReference type="NCBI Taxonomy" id="2607531"/>
    <lineage>
        <taxon>Eukaryota</taxon>
        <taxon>Metazoa</taxon>
        <taxon>Spiralia</taxon>
        <taxon>Lophotrochozoa</taxon>
        <taxon>Mollusca</taxon>
        <taxon>Cephalopoda</taxon>
        <taxon>Coleoidea</taxon>
        <taxon>Octopodiformes</taxon>
        <taxon>Octopoda</taxon>
        <taxon>Incirrata</taxon>
        <taxon>Octopodidae</taxon>
        <taxon>Octopus</taxon>
    </lineage>
</organism>
<name>A0A6P7U2B5_9MOLL</name>
<dbReference type="PROSITE" id="PS00027">
    <property type="entry name" value="HOMEOBOX_1"/>
    <property type="match status" value="1"/>
</dbReference>
<feature type="compositionally biased region" description="Basic residues" evidence="6">
    <location>
        <begin position="145"/>
        <end position="154"/>
    </location>
</feature>
<feature type="region of interest" description="Disordered" evidence="6">
    <location>
        <begin position="137"/>
        <end position="196"/>
    </location>
</feature>
<dbReference type="SMART" id="SM00389">
    <property type="entry name" value="HOX"/>
    <property type="match status" value="1"/>
</dbReference>
<keyword evidence="3 4" id="KW-0539">Nucleus</keyword>
<evidence type="ECO:0000313" key="8">
    <source>
        <dbReference type="Proteomes" id="UP000515154"/>
    </source>
</evidence>